<evidence type="ECO:0000256" key="1">
    <source>
        <dbReference type="ARBA" id="ARBA00022527"/>
    </source>
</evidence>
<dbReference type="InterPro" id="IPR011009">
    <property type="entry name" value="Kinase-like_dom_sf"/>
</dbReference>
<dbReference type="InterPro" id="IPR006594">
    <property type="entry name" value="LisH"/>
</dbReference>
<feature type="compositionally biased region" description="Low complexity" evidence="7">
    <location>
        <begin position="68"/>
        <end position="82"/>
    </location>
</feature>
<dbReference type="PANTHER" id="PTHR24058:SF124">
    <property type="entry name" value="PROTEIN KINASE SUPERFAMILY PROTEIN"/>
    <property type="match status" value="1"/>
</dbReference>
<name>A0AAW1S6G5_9CHLO</name>
<dbReference type="Gene3D" id="1.10.510.10">
    <property type="entry name" value="Transferase(Phosphotransferase) domain 1"/>
    <property type="match status" value="1"/>
</dbReference>
<comment type="caution">
    <text evidence="9">The sequence shown here is derived from an EMBL/GenBank/DDBJ whole genome shotgun (WGS) entry which is preliminary data.</text>
</comment>
<feature type="region of interest" description="Disordered" evidence="7">
    <location>
        <begin position="157"/>
        <end position="464"/>
    </location>
</feature>
<dbReference type="GO" id="GO:0005524">
    <property type="term" value="F:ATP binding"/>
    <property type="evidence" value="ECO:0007669"/>
    <property type="project" value="UniProtKB-KW"/>
</dbReference>
<feature type="compositionally biased region" description="Gly residues" evidence="7">
    <location>
        <begin position="186"/>
        <end position="196"/>
    </location>
</feature>
<feature type="compositionally biased region" description="Basic and acidic residues" evidence="7">
    <location>
        <begin position="124"/>
        <end position="133"/>
    </location>
</feature>
<sequence>MERSEDSPSETLGFVLQFLHTQGFYHAEESLIRELENRYPEGSSAGGSPTAPLYSGDTAFPPLERSSSEATQPQQSTAQTAEVGHQPLQGDSSFAQHQQGKPGLVRLGEVVTPVTAHRYSGSSSRHDHPDESPSLHYTNPDDCGYVREHISGQDDFIARELDLGDEGGAQKQGGPSFHRFLSSQDGGAGDEGGSRTGQGEAASEDEAASSSDGQGSSYFSGEVLARVSSSPSPDMPGQYGEFGESDSAMHDSDPASSCSRPNSAQPSPAGQASPGLPGTPLIFKSPSSLGMPLQPSNPSAGLLQASLRQPPPAGPPHLNGIPEGQSGVSPDSMADPTAGPAQDFGILRPGRLESSGPSFAMQLSAEDTRPVSAPAAPALPLIRPHGDAPDPAASGGLQASSTRSSHAGERQGHGRRKSESAAQPNAAAPSADQPESASHNRDGGAKAQQEASEKSEGSALRFLDPLGVFERVSDVFSRHRWPSDSGSQNAQASGLHDHAAPSSASQPDSTPELVITPRQGTTEPSTPTSQLDIEAGGNFSFPVTPPSEPAAPAAVFGAWPKARRQGHHPHMGSLSSGELSEEDVAMLSRGSATNSASGTASPTGVDEAHDAGRAGHAPPTGRIGTAHAASAPPLLESVRTAPINTPPGKRQVPAQLLPCDSGTSLSGKGRIDLAAATKRSTPAPEGESPSAKPNGMQGASPKSRLHSCQQPAALHDVALQSPPTQVRLPDAEVAPSQDHATTAEASPAQASSSHTSRPHASGGAEEARDSPSEPFVYEYNQDYIDRRYEVMTLNIVHRRRRTGFEETKEFPIRTNDLIAGRYQVMDFLGSAAFSKAVQALDVKTGMLVCLKIIKNNKDYFDQSLDEIKLLKYVNDHDPNDEYGILHLFDHFYYKEHLILVCELLRANLYEFQKYNRDSGEAPYFTLQRVQSIARQVLQSLDFMHSLGLIHADLKPENILIKSYSRCEVKVIDLGSSCFTTDHLSSYVQSRSYRAPEVILGILYNQKVDIWSLGCILAELVSGSVLFQNDSLATLLARMESILGPLPRWMLRKGRYSHRFYTRAGVLYEQARDTGRYEILRPKRTSLNHMVTDLDEGFIRFLGSLLSIDPRARPTAEEALAHPWLLQNL</sequence>
<reference evidence="9 10" key="1">
    <citation type="journal article" date="2024" name="Nat. Commun.">
        <title>Phylogenomics reveals the evolutionary origins of lichenization in chlorophyte algae.</title>
        <authorList>
            <person name="Puginier C."/>
            <person name="Libourel C."/>
            <person name="Otte J."/>
            <person name="Skaloud P."/>
            <person name="Haon M."/>
            <person name="Grisel S."/>
            <person name="Petersen M."/>
            <person name="Berrin J.G."/>
            <person name="Delaux P.M."/>
            <person name="Dal Grande F."/>
            <person name="Keller J."/>
        </authorList>
    </citation>
    <scope>NUCLEOTIDE SEQUENCE [LARGE SCALE GENOMIC DNA]</scope>
    <source>
        <strain evidence="9 10">SAG 2145</strain>
    </source>
</reference>
<dbReference type="AlphaFoldDB" id="A0AAW1S6G5"/>
<proteinExistence type="predicted"/>
<feature type="compositionally biased region" description="Polar residues" evidence="7">
    <location>
        <begin position="254"/>
        <end position="270"/>
    </location>
</feature>
<dbReference type="InterPro" id="IPR000719">
    <property type="entry name" value="Prot_kinase_dom"/>
</dbReference>
<evidence type="ECO:0000256" key="3">
    <source>
        <dbReference type="ARBA" id="ARBA00022679"/>
    </source>
</evidence>
<dbReference type="GO" id="GO:0004674">
    <property type="term" value="F:protein serine/threonine kinase activity"/>
    <property type="evidence" value="ECO:0007669"/>
    <property type="project" value="UniProtKB-KW"/>
</dbReference>
<protein>
    <recommendedName>
        <fullName evidence="8">Protein kinase domain-containing protein</fullName>
    </recommendedName>
</protein>
<feature type="domain" description="Protein kinase" evidence="8">
    <location>
        <begin position="822"/>
        <end position="1124"/>
    </location>
</feature>
<feature type="compositionally biased region" description="Low complexity" evidence="7">
    <location>
        <begin position="588"/>
        <end position="604"/>
    </location>
</feature>
<feature type="compositionally biased region" description="Low complexity" evidence="7">
    <location>
        <begin position="208"/>
        <end position="221"/>
    </location>
</feature>
<dbReference type="InterPro" id="IPR008271">
    <property type="entry name" value="Ser/Thr_kinase_AS"/>
</dbReference>
<dbReference type="InterPro" id="IPR050494">
    <property type="entry name" value="Ser_Thr_dual-spec_kinase"/>
</dbReference>
<keyword evidence="6" id="KW-0067">ATP-binding</keyword>
<feature type="compositionally biased region" description="Polar residues" evidence="7">
    <location>
        <begin position="89"/>
        <end position="99"/>
    </location>
</feature>
<dbReference type="PROSITE" id="PS00108">
    <property type="entry name" value="PROTEIN_KINASE_ST"/>
    <property type="match status" value="1"/>
</dbReference>
<keyword evidence="2" id="KW-0597">Phosphoprotein</keyword>
<feature type="region of interest" description="Disordered" evidence="7">
    <location>
        <begin position="732"/>
        <end position="774"/>
    </location>
</feature>
<feature type="region of interest" description="Disordered" evidence="7">
    <location>
        <begin position="36"/>
        <end position="144"/>
    </location>
</feature>
<feature type="compositionally biased region" description="Basic residues" evidence="7">
    <location>
        <begin position="561"/>
        <end position="570"/>
    </location>
</feature>
<evidence type="ECO:0000256" key="4">
    <source>
        <dbReference type="ARBA" id="ARBA00022741"/>
    </source>
</evidence>
<dbReference type="SMART" id="SM00220">
    <property type="entry name" value="S_TKc"/>
    <property type="match status" value="1"/>
</dbReference>
<evidence type="ECO:0000313" key="9">
    <source>
        <dbReference type="EMBL" id="KAK9841296.1"/>
    </source>
</evidence>
<evidence type="ECO:0000256" key="5">
    <source>
        <dbReference type="ARBA" id="ARBA00022777"/>
    </source>
</evidence>
<dbReference type="EMBL" id="JALJOS010000003">
    <property type="protein sequence ID" value="KAK9841296.1"/>
    <property type="molecule type" value="Genomic_DNA"/>
</dbReference>
<keyword evidence="4" id="KW-0547">Nucleotide-binding</keyword>
<keyword evidence="3" id="KW-0808">Transferase</keyword>
<evidence type="ECO:0000259" key="8">
    <source>
        <dbReference type="PROSITE" id="PS50011"/>
    </source>
</evidence>
<keyword evidence="10" id="KW-1185">Reference proteome</keyword>
<dbReference type="FunFam" id="1.10.510.10:FF:000380">
    <property type="entry name" value="Serine/threonine-protein kinase ppk15"/>
    <property type="match status" value="1"/>
</dbReference>
<feature type="compositionally biased region" description="Polar residues" evidence="7">
    <location>
        <begin position="738"/>
        <end position="755"/>
    </location>
</feature>
<gene>
    <name evidence="9" type="ORF">WJX74_003374</name>
</gene>
<keyword evidence="1" id="KW-0723">Serine/threonine-protein kinase</keyword>
<dbReference type="PROSITE" id="PS50011">
    <property type="entry name" value="PROTEIN_KINASE_DOM"/>
    <property type="match status" value="1"/>
</dbReference>
<dbReference type="CDD" id="cd14133">
    <property type="entry name" value="PKc_DYRK_like"/>
    <property type="match status" value="1"/>
</dbReference>
<dbReference type="Pfam" id="PF00069">
    <property type="entry name" value="Pkinase"/>
    <property type="match status" value="1"/>
</dbReference>
<organism evidence="9 10">
    <name type="scientific">Apatococcus lobatus</name>
    <dbReference type="NCBI Taxonomy" id="904363"/>
    <lineage>
        <taxon>Eukaryota</taxon>
        <taxon>Viridiplantae</taxon>
        <taxon>Chlorophyta</taxon>
        <taxon>core chlorophytes</taxon>
        <taxon>Trebouxiophyceae</taxon>
        <taxon>Chlorellales</taxon>
        <taxon>Chlorellaceae</taxon>
        <taxon>Apatococcus</taxon>
    </lineage>
</organism>
<feature type="region of interest" description="Disordered" evidence="7">
    <location>
        <begin position="478"/>
        <end position="708"/>
    </location>
</feature>
<evidence type="ECO:0000256" key="2">
    <source>
        <dbReference type="ARBA" id="ARBA00022553"/>
    </source>
</evidence>
<accession>A0AAW1S6G5</accession>
<feature type="compositionally biased region" description="Low complexity" evidence="7">
    <location>
        <begin position="420"/>
        <end position="434"/>
    </location>
</feature>
<feature type="compositionally biased region" description="Polar residues" evidence="7">
    <location>
        <begin position="518"/>
        <end position="531"/>
    </location>
</feature>
<dbReference type="SUPFAM" id="SSF56112">
    <property type="entry name" value="Protein kinase-like (PK-like)"/>
    <property type="match status" value="1"/>
</dbReference>
<evidence type="ECO:0000256" key="6">
    <source>
        <dbReference type="ARBA" id="ARBA00022840"/>
    </source>
</evidence>
<dbReference type="FunFam" id="3.30.200.20:FF:000216">
    <property type="entry name" value="Putative serine/threonine-protein kinase dyrk2"/>
    <property type="match status" value="1"/>
</dbReference>
<keyword evidence="5" id="KW-0418">Kinase</keyword>
<dbReference type="Proteomes" id="UP001438707">
    <property type="component" value="Unassembled WGS sequence"/>
</dbReference>
<dbReference type="PANTHER" id="PTHR24058">
    <property type="entry name" value="DUAL SPECIFICITY PROTEIN KINASE"/>
    <property type="match status" value="1"/>
</dbReference>
<evidence type="ECO:0000313" key="10">
    <source>
        <dbReference type="Proteomes" id="UP001438707"/>
    </source>
</evidence>
<evidence type="ECO:0000256" key="7">
    <source>
        <dbReference type="SAM" id="MobiDB-lite"/>
    </source>
</evidence>
<dbReference type="PROSITE" id="PS50896">
    <property type="entry name" value="LISH"/>
    <property type="match status" value="1"/>
</dbReference>
<dbReference type="Gene3D" id="3.30.200.20">
    <property type="entry name" value="Phosphorylase Kinase, domain 1"/>
    <property type="match status" value="1"/>
</dbReference>